<comment type="caution">
    <text evidence="1">The sequence shown here is derived from an EMBL/GenBank/DDBJ whole genome shotgun (WGS) entry which is preliminary data.</text>
</comment>
<evidence type="ECO:0000313" key="1">
    <source>
        <dbReference type="EMBL" id="KTD17930.1"/>
    </source>
</evidence>
<keyword evidence="2" id="KW-1185">Reference proteome</keyword>
<dbReference type="EMBL" id="LNYJ01000011">
    <property type="protein sequence ID" value="KTD17930.1"/>
    <property type="molecule type" value="Genomic_DNA"/>
</dbReference>
<gene>
    <name evidence="1" type="ORF">Ljor_2236</name>
</gene>
<dbReference type="InterPro" id="IPR032675">
    <property type="entry name" value="LRR_dom_sf"/>
</dbReference>
<dbReference type="PATRIC" id="fig|456.5.peg.2407"/>
<accession>A0A0W0VCU9</accession>
<dbReference type="AlphaFoldDB" id="A0A0W0VCU9"/>
<evidence type="ECO:0000313" key="2">
    <source>
        <dbReference type="Proteomes" id="UP000055035"/>
    </source>
</evidence>
<name>A0A0W0VCU9_9GAMM</name>
<dbReference type="SUPFAM" id="SSF52047">
    <property type="entry name" value="RNI-like"/>
    <property type="match status" value="1"/>
</dbReference>
<organism evidence="1 2">
    <name type="scientific">Legionella jordanis</name>
    <dbReference type="NCBI Taxonomy" id="456"/>
    <lineage>
        <taxon>Bacteria</taxon>
        <taxon>Pseudomonadati</taxon>
        <taxon>Pseudomonadota</taxon>
        <taxon>Gammaproteobacteria</taxon>
        <taxon>Legionellales</taxon>
        <taxon>Legionellaceae</taxon>
        <taxon>Legionella</taxon>
    </lineage>
</organism>
<protein>
    <submittedName>
        <fullName evidence="1">Uncharacterized protein</fullName>
    </submittedName>
</protein>
<sequence>MDYYLINAINYRRSFEADAQSFMLDPAPATVIITPFPDKPEDKAIYLASLQKIVSGRKYKTSILIWNVEPIFLNDILRTIEGNPNIIGLEVAGWFEDEHVALIAELLTEPQCAIAKLRLAFKEELNFLPLAQALQKNKSISQLSFEFLSGLLYPADLQWLSCIFKVMAGNPLDEAEGFESVIANNSVQALELVGFSEISKAAEHHLNSMLEKNQTLTHFRWAGTKPELFTKMKNSLSQSKQLSVLSLEGCVMSSDELANIAHFLPSNLGVLNLSHLADLAHTSKAYREAFVIGLINLINECKAKRLELQIIFHNNDLKCAIEKYRDDLRQLINRESKVYLTTKEMKELVWAHQNQCLTFFNIVSAAKLKADERLESQYKHGVV</sequence>
<proteinExistence type="predicted"/>
<reference evidence="1 2" key="1">
    <citation type="submission" date="2015-11" db="EMBL/GenBank/DDBJ databases">
        <title>Genomic analysis of 38 Legionella species identifies large and diverse effector repertoires.</title>
        <authorList>
            <person name="Burstein D."/>
            <person name="Amaro F."/>
            <person name="Zusman T."/>
            <person name="Lifshitz Z."/>
            <person name="Cohen O."/>
            <person name="Gilbert J.A."/>
            <person name="Pupko T."/>
            <person name="Shuman H.A."/>
            <person name="Segal G."/>
        </authorList>
    </citation>
    <scope>NUCLEOTIDE SEQUENCE [LARGE SCALE GENOMIC DNA]</scope>
    <source>
        <strain evidence="1 2">BL-540</strain>
    </source>
</reference>
<dbReference type="RefSeq" id="WP_058471642.1">
    <property type="nucleotide sequence ID" value="NZ_CAAAIC010000001.1"/>
</dbReference>
<dbReference type="Gene3D" id="3.80.10.10">
    <property type="entry name" value="Ribonuclease Inhibitor"/>
    <property type="match status" value="1"/>
</dbReference>
<dbReference type="Proteomes" id="UP000055035">
    <property type="component" value="Unassembled WGS sequence"/>
</dbReference>